<dbReference type="EC" id="3.6.1.41" evidence="3"/>
<evidence type="ECO:0000256" key="5">
    <source>
        <dbReference type="ARBA" id="ARBA00031248"/>
    </source>
</evidence>
<dbReference type="SUPFAM" id="SSF56300">
    <property type="entry name" value="Metallo-dependent phosphatases"/>
    <property type="match status" value="1"/>
</dbReference>
<evidence type="ECO:0000313" key="11">
    <source>
        <dbReference type="Proteomes" id="UP000237925"/>
    </source>
</evidence>
<evidence type="ECO:0000256" key="7">
    <source>
        <dbReference type="ARBA" id="ARBA00033210"/>
    </source>
</evidence>
<evidence type="ECO:0000313" key="10">
    <source>
        <dbReference type="EMBL" id="AVO50279.1"/>
    </source>
</evidence>
<dbReference type="PANTHER" id="PTHR40942">
    <property type="match status" value="1"/>
</dbReference>
<gene>
    <name evidence="10" type="ORF">C6568_14265</name>
</gene>
<dbReference type="AlphaFoldDB" id="A0A2R3QET8"/>
<evidence type="ECO:0000256" key="4">
    <source>
        <dbReference type="ARBA" id="ARBA00022801"/>
    </source>
</evidence>
<evidence type="ECO:0000256" key="3">
    <source>
        <dbReference type="ARBA" id="ARBA00012506"/>
    </source>
</evidence>
<proteinExistence type="inferred from homology"/>
<dbReference type="Gene3D" id="3.60.21.10">
    <property type="match status" value="1"/>
</dbReference>
<dbReference type="InterPro" id="IPR004843">
    <property type="entry name" value="Calcineurin-like_PHP"/>
</dbReference>
<organism evidence="10 11">
    <name type="scientific">Melaminivora suipulveris</name>
    <dbReference type="NCBI Taxonomy" id="2109913"/>
    <lineage>
        <taxon>Bacteria</taxon>
        <taxon>Pseudomonadati</taxon>
        <taxon>Pseudomonadota</taxon>
        <taxon>Betaproteobacteria</taxon>
        <taxon>Burkholderiales</taxon>
        <taxon>Comamonadaceae</taxon>
        <taxon>Melaminivora</taxon>
    </lineage>
</organism>
<dbReference type="InterPro" id="IPR004617">
    <property type="entry name" value="ApaH"/>
</dbReference>
<keyword evidence="4" id="KW-0378">Hydrolase</keyword>
<dbReference type="GO" id="GO:0008803">
    <property type="term" value="F:bis(5'-nucleosyl)-tetraphosphatase (symmetrical) activity"/>
    <property type="evidence" value="ECO:0007669"/>
    <property type="project" value="UniProtKB-EC"/>
</dbReference>
<evidence type="ECO:0000256" key="6">
    <source>
        <dbReference type="ARBA" id="ARBA00032248"/>
    </source>
</evidence>
<dbReference type="InterPro" id="IPR029052">
    <property type="entry name" value="Metallo-depent_PP-like"/>
</dbReference>
<dbReference type="EMBL" id="CP027667">
    <property type="protein sequence ID" value="AVO50279.1"/>
    <property type="molecule type" value="Genomic_DNA"/>
</dbReference>
<dbReference type="Proteomes" id="UP000237925">
    <property type="component" value="Chromosome"/>
</dbReference>
<dbReference type="NCBIfam" id="TIGR00668">
    <property type="entry name" value="apaH"/>
    <property type="match status" value="1"/>
</dbReference>
<sequence>MSVYCAGDLQGCDDAFARMLAEIGFSPSRDRLYLLGDLVNRGPKSASALRRCRALEGSVFPVLGNHDLHLLAVAHGARAPSRRDTLGDILQAEDRADLLDWLRRQPLARRVEHGAEHFLTLHAGALPQWSAAQTLTLSGEVEQVLQSDALPRFLAQMYGNTPARWSDDLGGYDRLRVIVNALTRLRFCTPSGVMDFDSAESASAAPPGLVPWFDAPQRASAGTLIAFGHWSTLGWMSRPDLLSLDTGCVWGGCLTAVRLGASLQERERFSVRCPQAQEPG</sequence>
<comment type="similarity">
    <text evidence="2">Belongs to the Ap4A hydrolase family.</text>
</comment>
<dbReference type="PIRSF" id="PIRSF000903">
    <property type="entry name" value="B5n-ttraPtase_sm"/>
    <property type="match status" value="1"/>
</dbReference>
<dbReference type="PANTHER" id="PTHR40942:SF4">
    <property type="entry name" value="CYTOCHROME C5"/>
    <property type="match status" value="1"/>
</dbReference>
<dbReference type="RefSeq" id="WP_106684730.1">
    <property type="nucleotide sequence ID" value="NZ_CP027667.1"/>
</dbReference>
<feature type="domain" description="Calcineurin-like phosphoesterase" evidence="9">
    <location>
        <begin position="1"/>
        <end position="175"/>
    </location>
</feature>
<protein>
    <recommendedName>
        <fullName evidence="3">bis(5'-nucleosyl)-tetraphosphatase (symmetrical)</fullName>
        <ecNumber evidence="3">3.6.1.41</ecNumber>
    </recommendedName>
    <alternativeName>
        <fullName evidence="6">Ap4A hydrolase</fullName>
    </alternativeName>
    <alternativeName>
        <fullName evidence="5">Diadenosine 5',5'''-P1,P4-tetraphosphate pyrophosphohydrolase</fullName>
    </alternativeName>
    <alternativeName>
        <fullName evidence="7">Diadenosine tetraphosphatase</fullName>
    </alternativeName>
</protein>
<comment type="catalytic activity">
    <reaction evidence="8">
        <text>P(1),P(4)-bis(5'-adenosyl) tetraphosphate + H2O = 2 ADP + 2 H(+)</text>
        <dbReference type="Rhea" id="RHEA:24252"/>
        <dbReference type="ChEBI" id="CHEBI:15377"/>
        <dbReference type="ChEBI" id="CHEBI:15378"/>
        <dbReference type="ChEBI" id="CHEBI:58141"/>
        <dbReference type="ChEBI" id="CHEBI:456216"/>
        <dbReference type="EC" id="3.6.1.41"/>
    </reaction>
</comment>
<dbReference type="KEGG" id="mela:C6568_14265"/>
<dbReference type="Pfam" id="PF00149">
    <property type="entry name" value="Metallophos"/>
    <property type="match status" value="1"/>
</dbReference>
<evidence type="ECO:0000259" key="9">
    <source>
        <dbReference type="Pfam" id="PF00149"/>
    </source>
</evidence>
<evidence type="ECO:0000256" key="1">
    <source>
        <dbReference type="ARBA" id="ARBA00003413"/>
    </source>
</evidence>
<name>A0A2R3QET8_9BURK</name>
<accession>A0A2R3QET8</accession>
<evidence type="ECO:0000256" key="8">
    <source>
        <dbReference type="ARBA" id="ARBA00049417"/>
    </source>
</evidence>
<dbReference type="CDD" id="cd07422">
    <property type="entry name" value="MPP_ApaH"/>
    <property type="match status" value="1"/>
</dbReference>
<reference evidence="10 11" key="1">
    <citation type="submission" date="2018-03" db="EMBL/GenBank/DDBJ databases">
        <title>Genome sequencing of Melaminivora sp.</title>
        <authorList>
            <person name="Kim S.-J."/>
            <person name="Heo J."/>
            <person name="Ahn J.-H."/>
            <person name="Kwon S.-W."/>
        </authorList>
    </citation>
    <scope>NUCLEOTIDE SEQUENCE [LARGE SCALE GENOMIC DNA]</scope>
    <source>
        <strain evidence="10 11">SC2-9</strain>
    </source>
</reference>
<dbReference type="NCBIfam" id="NF001204">
    <property type="entry name" value="PRK00166.1"/>
    <property type="match status" value="1"/>
</dbReference>
<keyword evidence="11" id="KW-1185">Reference proteome</keyword>
<comment type="function">
    <text evidence="1">Hydrolyzes diadenosine 5',5'''-P1,P4-tetraphosphate to yield ADP.</text>
</comment>
<evidence type="ECO:0000256" key="2">
    <source>
        <dbReference type="ARBA" id="ARBA00005419"/>
    </source>
</evidence>
<dbReference type="OrthoDB" id="9807890at2"/>